<comment type="subcellular location">
    <subcellularLocation>
        <location evidence="1">Cell outer membrane</location>
        <topology evidence="1">Lipid-anchor</topology>
    </subcellularLocation>
</comment>
<comment type="similarity">
    <text evidence="2">Belongs to the rickettsiale 17 kDa surface antigen family.</text>
</comment>
<dbReference type="OrthoDB" id="5402098at2"/>
<reference evidence="7 8" key="1">
    <citation type="submission" date="2014-06" db="EMBL/GenBank/DDBJ databases">
        <title>The genome of the endonuclear symbiont Nucleicultrix amoebiphila.</title>
        <authorList>
            <person name="Schulz F."/>
            <person name="Horn M."/>
        </authorList>
    </citation>
    <scope>NUCLEOTIDE SEQUENCE [LARGE SCALE GENOMIC DNA]</scope>
    <source>
        <strain evidence="7 8">FS5</strain>
    </source>
</reference>
<feature type="signal peptide" evidence="5">
    <location>
        <begin position="1"/>
        <end position="20"/>
    </location>
</feature>
<evidence type="ECO:0000256" key="2">
    <source>
        <dbReference type="ARBA" id="ARBA00008681"/>
    </source>
</evidence>
<evidence type="ECO:0000259" key="6">
    <source>
        <dbReference type="Pfam" id="PF05433"/>
    </source>
</evidence>
<dbReference type="InterPro" id="IPR008816">
    <property type="entry name" value="Gly_zipper_2TM_dom"/>
</dbReference>
<dbReference type="RefSeq" id="WP_085784594.1">
    <property type="nucleotide sequence ID" value="NZ_CP008743.1"/>
</dbReference>
<dbReference type="PROSITE" id="PS51257">
    <property type="entry name" value="PROKAR_LIPOPROTEIN"/>
    <property type="match status" value="1"/>
</dbReference>
<protein>
    <recommendedName>
        <fullName evidence="3">17 kDa surface antigen</fullName>
    </recommendedName>
</protein>
<feature type="chain" id="PRO_5013275431" description="17 kDa surface antigen" evidence="5">
    <location>
        <begin position="21"/>
        <end position="154"/>
    </location>
</feature>
<sequence length="154" mass="16387">MNKKNRIFISLLLISISVSACQERRASEIGGEITGGAAGALIGAQIGAGTGQIAAAGVGAVIGALAGGEIARSSYETSQKPQNEGRITTGISPTPQRRAFYCPQRKKLAPEHLRKGVCYREYTHRVVIDGKLTKVHGTAYMKKDGSWHIYSTAD</sequence>
<dbReference type="Pfam" id="PF05433">
    <property type="entry name" value="Rick_17kDa_Anti"/>
    <property type="match status" value="1"/>
</dbReference>
<evidence type="ECO:0000313" key="8">
    <source>
        <dbReference type="Proteomes" id="UP000237351"/>
    </source>
</evidence>
<evidence type="ECO:0000256" key="5">
    <source>
        <dbReference type="SAM" id="SignalP"/>
    </source>
</evidence>
<keyword evidence="4" id="KW-0449">Lipoprotein</keyword>
<dbReference type="EMBL" id="CP008743">
    <property type="protein sequence ID" value="ARN85074.1"/>
    <property type="molecule type" value="Genomic_DNA"/>
</dbReference>
<organism evidence="7 8">
    <name type="scientific">Candidatus Nucleicultrix amoebiphila FS5</name>
    <dbReference type="NCBI Taxonomy" id="1414854"/>
    <lineage>
        <taxon>Bacteria</taxon>
        <taxon>Pseudomonadati</taxon>
        <taxon>Pseudomonadota</taxon>
        <taxon>Alphaproteobacteria</taxon>
        <taxon>Holosporales</taxon>
        <taxon>Candidatus Nucleicultricaceae</taxon>
        <taxon>Candidatus Nucleicultrix</taxon>
    </lineage>
</organism>
<evidence type="ECO:0000256" key="3">
    <source>
        <dbReference type="ARBA" id="ARBA00015281"/>
    </source>
</evidence>
<evidence type="ECO:0000256" key="1">
    <source>
        <dbReference type="ARBA" id="ARBA00004459"/>
    </source>
</evidence>
<keyword evidence="8" id="KW-1185">Reference proteome</keyword>
<feature type="domain" description="Glycine zipper 2TM" evidence="6">
    <location>
        <begin position="33"/>
        <end position="70"/>
    </location>
</feature>
<name>A0A1W6N5D3_9PROT</name>
<dbReference type="STRING" id="1414854.GQ61_06975"/>
<evidence type="ECO:0000313" key="7">
    <source>
        <dbReference type="EMBL" id="ARN85074.1"/>
    </source>
</evidence>
<gene>
    <name evidence="7" type="ORF">GQ61_06975</name>
</gene>
<dbReference type="Proteomes" id="UP000237351">
    <property type="component" value="Chromosome"/>
</dbReference>
<keyword evidence="5" id="KW-0732">Signal</keyword>
<accession>A0A1W6N5D3</accession>
<dbReference type="KEGG" id="naf:GQ61_06975"/>
<evidence type="ECO:0000256" key="4">
    <source>
        <dbReference type="ARBA" id="ARBA00023288"/>
    </source>
</evidence>
<dbReference type="AlphaFoldDB" id="A0A1W6N5D3"/>
<proteinExistence type="inferred from homology"/>